<evidence type="ECO:0000259" key="5">
    <source>
        <dbReference type="Pfam" id="PF13407"/>
    </source>
</evidence>
<evidence type="ECO:0000256" key="1">
    <source>
        <dbReference type="ARBA" id="ARBA00004196"/>
    </source>
</evidence>
<evidence type="ECO:0000313" key="8">
    <source>
        <dbReference type="Proteomes" id="UP000315217"/>
    </source>
</evidence>
<dbReference type="PANTHER" id="PTHR46847:SF1">
    <property type="entry name" value="D-ALLOSE-BINDING PERIPLASMIC PROTEIN-RELATED"/>
    <property type="match status" value="1"/>
</dbReference>
<evidence type="ECO:0000256" key="2">
    <source>
        <dbReference type="ARBA" id="ARBA00007639"/>
    </source>
</evidence>
<accession>A0A537LLW7</accession>
<dbReference type="SUPFAM" id="SSF53822">
    <property type="entry name" value="Periplasmic binding protein-like I"/>
    <property type="match status" value="1"/>
</dbReference>
<evidence type="ECO:0000256" key="3">
    <source>
        <dbReference type="ARBA" id="ARBA00022729"/>
    </source>
</evidence>
<evidence type="ECO:0000313" key="6">
    <source>
        <dbReference type="EMBL" id="TMJ09014.1"/>
    </source>
</evidence>
<dbReference type="PANTHER" id="PTHR46847">
    <property type="entry name" value="D-ALLOSE-BINDING PERIPLASMIC PROTEIN-RELATED"/>
    <property type="match status" value="1"/>
</dbReference>
<evidence type="ECO:0000313" key="7">
    <source>
        <dbReference type="EMBL" id="TMJ13627.1"/>
    </source>
</evidence>
<dbReference type="GO" id="GO:0030313">
    <property type="term" value="C:cell envelope"/>
    <property type="evidence" value="ECO:0007669"/>
    <property type="project" value="UniProtKB-SubCell"/>
</dbReference>
<dbReference type="EMBL" id="VBAI01000002">
    <property type="protein sequence ID" value="TMJ13627.1"/>
    <property type="molecule type" value="Genomic_DNA"/>
</dbReference>
<name>A0A537LLW7_9BACT</name>
<evidence type="ECO:0000256" key="4">
    <source>
        <dbReference type="SAM" id="SignalP"/>
    </source>
</evidence>
<comment type="similarity">
    <text evidence="2">Belongs to the bacterial solute-binding protein 2 family.</text>
</comment>
<keyword evidence="3 4" id="KW-0732">Signal</keyword>
<reference evidence="8 9" key="1">
    <citation type="journal article" date="2019" name="Nat. Microbiol.">
        <title>Mediterranean grassland soil C-N compound turnover is dependent on rainfall and depth, and is mediated by genomically divergent microorganisms.</title>
        <authorList>
            <person name="Diamond S."/>
            <person name="Andeer P.F."/>
            <person name="Li Z."/>
            <person name="Crits-Christoph A."/>
            <person name="Burstein D."/>
            <person name="Anantharaman K."/>
            <person name="Lane K.R."/>
            <person name="Thomas B.C."/>
            <person name="Pan C."/>
            <person name="Northen T.R."/>
            <person name="Banfield J.F."/>
        </authorList>
    </citation>
    <scope>NUCLEOTIDE SEQUENCE [LARGE SCALE GENOMIC DNA]</scope>
    <source>
        <strain evidence="7">NP_1</strain>
        <strain evidence="6">NP_2</strain>
    </source>
</reference>
<sequence length="337" mass="35860">MGGTTMRSKAPVVFSLLALFALALGTNVSGITGAATTYKIGFVYPTLNNPFFVDAQAGSDQAGKDFGATVTHVSGDNDVKKQVQLVENFIAKKVDAIILQAVDTQGVISVIKEANDARIAVFTPGESPAGGKVVTSVVFNEVKTGSAMADYLVKVAKIKPNSKVVMLLGIQGTETARNRQDGFKKTLMAECPGCQIVAEQPADFDRAKGLTVMEAILQAQPKIDVVWAANDEMALGALRAITEANRQKEIVLVGTDGIGDARTAIAAGHLAATYALPPFLQGYMVTETAIKYLQGVKVCGKIEERGLIITPSNVKDAERLLKAVDARSRYWESCYSK</sequence>
<organism evidence="6 9">
    <name type="scientific">Candidatus Segetimicrobium genomatis</name>
    <dbReference type="NCBI Taxonomy" id="2569760"/>
    <lineage>
        <taxon>Bacteria</taxon>
        <taxon>Bacillati</taxon>
        <taxon>Candidatus Sysuimicrobiota</taxon>
        <taxon>Candidatus Sysuimicrobiia</taxon>
        <taxon>Candidatus Sysuimicrobiales</taxon>
        <taxon>Candidatus Segetimicrobiaceae</taxon>
        <taxon>Candidatus Segetimicrobium</taxon>
    </lineage>
</organism>
<feature type="domain" description="Periplasmic binding protein" evidence="5">
    <location>
        <begin position="40"/>
        <end position="295"/>
    </location>
</feature>
<feature type="signal peptide" evidence="4">
    <location>
        <begin position="1"/>
        <end position="23"/>
    </location>
</feature>
<dbReference type="Proteomes" id="UP000318661">
    <property type="component" value="Unassembled WGS sequence"/>
</dbReference>
<dbReference type="GO" id="GO:0030246">
    <property type="term" value="F:carbohydrate binding"/>
    <property type="evidence" value="ECO:0007669"/>
    <property type="project" value="UniProtKB-ARBA"/>
</dbReference>
<proteinExistence type="inferred from homology"/>
<dbReference type="AlphaFoldDB" id="A0A537LLW7"/>
<dbReference type="InterPro" id="IPR028082">
    <property type="entry name" value="Peripla_BP_I"/>
</dbReference>
<dbReference type="InterPro" id="IPR025997">
    <property type="entry name" value="SBP_2_dom"/>
</dbReference>
<feature type="chain" id="PRO_5033469877" evidence="4">
    <location>
        <begin position="24"/>
        <end position="337"/>
    </location>
</feature>
<dbReference type="CDD" id="cd01536">
    <property type="entry name" value="PBP1_ABC_sugar_binding-like"/>
    <property type="match status" value="1"/>
</dbReference>
<comment type="caution">
    <text evidence="6">The sequence shown here is derived from an EMBL/GenBank/DDBJ whole genome shotgun (WGS) entry which is preliminary data.</text>
</comment>
<dbReference type="Proteomes" id="UP000315217">
    <property type="component" value="Unassembled WGS sequence"/>
</dbReference>
<dbReference type="Gene3D" id="3.40.50.2300">
    <property type="match status" value="2"/>
</dbReference>
<dbReference type="EMBL" id="VBAJ01000071">
    <property type="protein sequence ID" value="TMJ09014.1"/>
    <property type="molecule type" value="Genomic_DNA"/>
</dbReference>
<gene>
    <name evidence="7" type="ORF">E6G98_00045</name>
    <name evidence="6" type="ORF">E6G99_03325</name>
</gene>
<dbReference type="Pfam" id="PF13407">
    <property type="entry name" value="Peripla_BP_4"/>
    <property type="match status" value="1"/>
</dbReference>
<evidence type="ECO:0000313" key="9">
    <source>
        <dbReference type="Proteomes" id="UP000318661"/>
    </source>
</evidence>
<protein>
    <submittedName>
        <fullName evidence="6">Substrate-binding domain-containing protein</fullName>
    </submittedName>
</protein>
<comment type="subcellular location">
    <subcellularLocation>
        <location evidence="1">Cell envelope</location>
    </subcellularLocation>
</comment>